<proteinExistence type="predicted"/>
<accession>A0ABY9YSE2</accession>
<name>A0ABY9YSE2_9GAMM</name>
<organism evidence="1 2">
    <name type="scientific">Stenotrophomonas oahuensis</name>
    <dbReference type="NCBI Taxonomy" id="3003271"/>
    <lineage>
        <taxon>Bacteria</taxon>
        <taxon>Pseudomonadati</taxon>
        <taxon>Pseudomonadota</taxon>
        <taxon>Gammaproteobacteria</taxon>
        <taxon>Lysobacterales</taxon>
        <taxon>Lysobacteraceae</taxon>
        <taxon>Stenotrophomonas</taxon>
    </lineage>
</organism>
<evidence type="ECO:0000313" key="2">
    <source>
        <dbReference type="Proteomes" id="UP001302072"/>
    </source>
</evidence>
<keyword evidence="2" id="KW-1185">Reference proteome</keyword>
<sequence>MSNEYRYLWDGSAQGWALLHTNLQDRDQEPQYLIFNQATKMALLISNSSDYAAAKQSMLDHGVKVITDVA</sequence>
<dbReference type="Proteomes" id="UP001302072">
    <property type="component" value="Chromosome"/>
</dbReference>
<reference evidence="1 2" key="1">
    <citation type="submission" date="2022-12" db="EMBL/GenBank/DDBJ databases">
        <title>Two new species, Stenotrophomonas aracearum and Stenotrophomonas oahuensis, isolated from Anthurium (Araceae family) in Hawaii.</title>
        <authorList>
            <person name="Chunag S.C."/>
            <person name="Dobhal S."/>
            <person name="Alvarez A."/>
            <person name="Arif M."/>
        </authorList>
    </citation>
    <scope>NUCLEOTIDE SEQUENCE [LARGE SCALE GENOMIC DNA]</scope>
    <source>
        <strain evidence="1 2">A5586</strain>
    </source>
</reference>
<dbReference type="RefSeq" id="WP_311192989.1">
    <property type="nucleotide sequence ID" value="NZ_CP115541.1"/>
</dbReference>
<gene>
    <name evidence="1" type="ORF">PDM29_06150</name>
</gene>
<evidence type="ECO:0000313" key="1">
    <source>
        <dbReference type="EMBL" id="WNH53859.1"/>
    </source>
</evidence>
<dbReference type="EMBL" id="CP115541">
    <property type="protein sequence ID" value="WNH53859.1"/>
    <property type="molecule type" value="Genomic_DNA"/>
</dbReference>
<protein>
    <submittedName>
        <fullName evidence="1">Uncharacterized protein</fullName>
    </submittedName>
</protein>